<organism evidence="1">
    <name type="scientific">Siphoviridae sp. ctImC2</name>
    <dbReference type="NCBI Taxonomy" id="2826238"/>
    <lineage>
        <taxon>Viruses</taxon>
        <taxon>Duplodnaviria</taxon>
        <taxon>Heunggongvirae</taxon>
        <taxon>Uroviricota</taxon>
        <taxon>Caudoviricetes</taxon>
    </lineage>
</organism>
<name>A0A8S5MLQ9_9CAUD</name>
<reference evidence="1" key="1">
    <citation type="journal article" date="2021" name="Proc. Natl. Acad. Sci. U.S.A.">
        <title>A Catalog of Tens of Thousands of Viruses from Human Metagenomes Reveals Hidden Associations with Chronic Diseases.</title>
        <authorList>
            <person name="Tisza M.J."/>
            <person name="Buck C.B."/>
        </authorList>
    </citation>
    <scope>NUCLEOTIDE SEQUENCE</scope>
    <source>
        <strain evidence="1">CtImC2</strain>
    </source>
</reference>
<proteinExistence type="predicted"/>
<accession>A0A8S5MLQ9</accession>
<evidence type="ECO:0000313" key="1">
    <source>
        <dbReference type="EMBL" id="DAD83190.1"/>
    </source>
</evidence>
<dbReference type="EMBL" id="BK014930">
    <property type="protein sequence ID" value="DAD83190.1"/>
    <property type="molecule type" value="Genomic_DNA"/>
</dbReference>
<protein>
    <submittedName>
        <fullName evidence="1">Uncharacterized protein</fullName>
    </submittedName>
</protein>
<sequence>MKVKAIQSFNDWEAGIRRQENEVFEITDERFEVLENNLKVSFSVSIADVLEIIEKETETQGDETTPLD</sequence>